<name>A0A8H6CXI1_9HYPO</name>
<keyword evidence="3" id="KW-1185">Reference proteome</keyword>
<sequence>MASTITEAQAELIRSLAPDDIPIKLRCAICSNMRIMYAIGPYKLAHYILVLTLRQGQSNLPASCPVCEHSPLSAEDCNPNKSLRTTIRVFLRTAEKKREASRPKEDKDSEPATPVEAPKQNLATAETSAIETPIEQILGGDAPSLVQVHSADKVNEGAPAPRGVQVLEFSGSRQWPSTNIFLPKENITHHDDTPAAESPRQVEAGDAQGAPAEGSTEDAPIEHSDEQTLTQNGEGGINGTGEEHEQQQMEAENDEDQDQDHDHDHDQEKPDSDSMNGNFPSGSFSNSGGDFNQMQMMMAMQNGMTPNSFGGFPMMGMPGMGMDPMTMQNMYMNGGFQGMAMNGMGGFGGGFGQGSNNNWNGSQSWNFDQNNYNQNGPGMGTGDFGGFNSGFQTGYNQGNYGQFNDYRRNTFGRGRGRGRGYYGGYGRGGYQFGGNPNYHDQTQGQSQVPQVGPGQNGQNGVGQGDGQQQVDESGQPIQGDSTERPADAGQADGFSEAIGNVDAATGDASSTTRNTGPGNSDPSQGNVSGAVRPVAAADVPLNAPTGPKAMRQGLPNTSLHHLRARGYQVGSEVPPSKPIGVRDSPADRGRSRSRSRSSSPAPVPADAREEDKDRESRHGQSKERPRDQDKRDRDRDHDQTGSASRTVSRSRSRSRGHRSSRRRRRHRSESVEDEGYDDDSRRKKHRSRRHFHDDEESSRSKDKDKDEKYTDRNRSASPAESKRSSHRSRRDRDSDKRRDREKDKDDDRKRSSHRPSHRDRDYDRDRRREKDRDRSDKDRKDKDRKDRHRDRDRRDRDRDREREKDRDRESGRDRDRERDRDRDRSSRYSSRRESIDAGDSKPISGPRGHDTKVKTSSSNRTEQLGKDPHTLEREARDRERLLKEAQRIAGMAGWKRSRGDDGDDAGSRKGRRTGSSTSAAASRRSEAINGGDEEERMRRLEAEREGDRWG</sequence>
<feature type="compositionally biased region" description="Basic and acidic residues" evidence="1">
    <location>
        <begin position="758"/>
        <end position="784"/>
    </location>
</feature>
<gene>
    <name evidence="2" type="ORF">FGLOB1_13923</name>
</gene>
<feature type="compositionally biased region" description="Basic and acidic residues" evidence="1">
    <location>
        <begin position="792"/>
        <end position="839"/>
    </location>
</feature>
<evidence type="ECO:0000313" key="2">
    <source>
        <dbReference type="EMBL" id="KAF5695878.1"/>
    </source>
</evidence>
<evidence type="ECO:0000313" key="3">
    <source>
        <dbReference type="Proteomes" id="UP000532311"/>
    </source>
</evidence>
<dbReference type="EMBL" id="JAAQPF010000941">
    <property type="protein sequence ID" value="KAF5695878.1"/>
    <property type="molecule type" value="Genomic_DNA"/>
</dbReference>
<feature type="compositionally biased region" description="Basic and acidic residues" evidence="1">
    <location>
        <begin position="606"/>
        <end position="639"/>
    </location>
</feature>
<feature type="compositionally biased region" description="Basic and acidic residues" evidence="1">
    <location>
        <begin position="863"/>
        <end position="886"/>
    </location>
</feature>
<comment type="caution">
    <text evidence="2">The sequence shown here is derived from an EMBL/GenBank/DDBJ whole genome shotgun (WGS) entry which is preliminary data.</text>
</comment>
<feature type="region of interest" description="Disordered" evidence="1">
    <location>
        <begin position="188"/>
        <end position="291"/>
    </location>
</feature>
<feature type="compositionally biased region" description="Gly residues" evidence="1">
    <location>
        <begin position="454"/>
        <end position="465"/>
    </location>
</feature>
<organism evidence="2 3">
    <name type="scientific">Fusarium globosum</name>
    <dbReference type="NCBI Taxonomy" id="78864"/>
    <lineage>
        <taxon>Eukaryota</taxon>
        <taxon>Fungi</taxon>
        <taxon>Dikarya</taxon>
        <taxon>Ascomycota</taxon>
        <taxon>Pezizomycotina</taxon>
        <taxon>Sordariomycetes</taxon>
        <taxon>Hypocreomycetidae</taxon>
        <taxon>Hypocreales</taxon>
        <taxon>Nectriaceae</taxon>
        <taxon>Fusarium</taxon>
        <taxon>Fusarium fujikuroi species complex</taxon>
    </lineage>
</organism>
<protein>
    <recommendedName>
        <fullName evidence="4">Pre-mRNA-splicing factor 38B</fullName>
    </recommendedName>
</protein>
<evidence type="ECO:0008006" key="4">
    <source>
        <dbReference type="Google" id="ProtNLM"/>
    </source>
</evidence>
<accession>A0A8H6CXI1</accession>
<feature type="compositionally biased region" description="Basic and acidic residues" evidence="1">
    <location>
        <begin position="94"/>
        <end position="110"/>
    </location>
</feature>
<feature type="compositionally biased region" description="Basic and acidic residues" evidence="1">
    <location>
        <begin position="260"/>
        <end position="272"/>
    </location>
</feature>
<proteinExistence type="predicted"/>
<dbReference type="Proteomes" id="UP000532311">
    <property type="component" value="Unassembled WGS sequence"/>
</dbReference>
<feature type="region of interest" description="Disordered" evidence="1">
    <location>
        <begin position="94"/>
        <end position="122"/>
    </location>
</feature>
<feature type="compositionally biased region" description="Low complexity" evidence="1">
    <location>
        <begin position="913"/>
        <end position="922"/>
    </location>
</feature>
<feature type="compositionally biased region" description="Low complexity" evidence="1">
    <location>
        <begin position="466"/>
        <end position="475"/>
    </location>
</feature>
<feature type="region of interest" description="Disordered" evidence="1">
    <location>
        <begin position="432"/>
        <end position="950"/>
    </location>
</feature>
<feature type="compositionally biased region" description="Basic and acidic residues" evidence="1">
    <location>
        <begin position="935"/>
        <end position="950"/>
    </location>
</feature>
<dbReference type="AlphaFoldDB" id="A0A8H6CXI1"/>
<evidence type="ECO:0000256" key="1">
    <source>
        <dbReference type="SAM" id="MobiDB-lite"/>
    </source>
</evidence>
<feature type="compositionally biased region" description="Basic residues" evidence="1">
    <location>
        <begin position="648"/>
        <end position="667"/>
    </location>
</feature>
<feature type="compositionally biased region" description="Basic and acidic residues" evidence="1">
    <location>
        <begin position="730"/>
        <end position="749"/>
    </location>
</feature>
<feature type="compositionally biased region" description="Low complexity" evidence="1">
    <location>
        <begin position="443"/>
        <end position="453"/>
    </location>
</feature>
<reference evidence="2 3" key="1">
    <citation type="submission" date="2020-05" db="EMBL/GenBank/DDBJ databases">
        <title>Identification and distribution of gene clusters putatively required for synthesis of sphingolipid metabolism inhibitors in phylogenetically diverse species of the filamentous fungus Fusarium.</title>
        <authorList>
            <person name="Kim H.-S."/>
            <person name="Busman M."/>
            <person name="Brown D.W."/>
            <person name="Divon H."/>
            <person name="Uhlig S."/>
            <person name="Proctor R.H."/>
        </authorList>
    </citation>
    <scope>NUCLEOTIDE SEQUENCE [LARGE SCALE GENOMIC DNA]</scope>
    <source>
        <strain evidence="2 3">NRRL 26131</strain>
    </source>
</reference>
<feature type="compositionally biased region" description="Low complexity" evidence="1">
    <location>
        <begin position="276"/>
        <end position="291"/>
    </location>
</feature>
<feature type="compositionally biased region" description="Polar residues" evidence="1">
    <location>
        <begin position="507"/>
        <end position="527"/>
    </location>
</feature>
<feature type="compositionally biased region" description="Basic and acidic residues" evidence="1">
    <location>
        <begin position="691"/>
        <end position="714"/>
    </location>
</feature>